<evidence type="ECO:0000256" key="1">
    <source>
        <dbReference type="SAM" id="Phobius"/>
    </source>
</evidence>
<evidence type="ECO:0000313" key="2">
    <source>
        <dbReference type="EMBL" id="UBQ35287.1"/>
    </source>
</evidence>
<protein>
    <submittedName>
        <fullName evidence="2">Uncharacterized protein</fullName>
    </submittedName>
</protein>
<sequence>MSKKIDFKKKILKHLGKIGMALASFTLMTPQAISIDNVEAANQVVASEGGKEAINAVLKVSKSKPALSIAAGITCLACIPVAGVVASPGLCIACGILIAKVLG</sequence>
<dbReference type="AlphaFoldDB" id="A0A8K1YH70"/>
<dbReference type="EMBL" id="MW592700">
    <property type="protein sequence ID" value="UBQ35287.1"/>
    <property type="molecule type" value="Genomic_DNA"/>
</dbReference>
<gene>
    <name evidence="2" type="primary">orf103</name>
</gene>
<keyword evidence="2" id="KW-0934">Plastid</keyword>
<reference evidence="2" key="1">
    <citation type="submission" date="2021-02" db="EMBL/GenBank/DDBJ databases">
        <authorList>
            <person name="Liu K."/>
            <person name="Chen N."/>
        </authorList>
    </citation>
    <scope>NUCLEOTIDE SEQUENCE</scope>
    <source>
        <strain evidence="2">CNS00561</strain>
    </source>
</reference>
<keyword evidence="2" id="KW-0150">Chloroplast</keyword>
<proteinExistence type="predicted"/>
<geneLocation type="chloroplast" evidence="2"/>
<feature type="transmembrane region" description="Helical" evidence="1">
    <location>
        <begin position="66"/>
        <end position="99"/>
    </location>
</feature>
<keyword evidence="1" id="KW-1133">Transmembrane helix</keyword>
<organism evidence="2">
    <name type="scientific">Thalassiosira sp</name>
    <dbReference type="NCBI Taxonomy" id="1891026"/>
    <lineage>
        <taxon>Eukaryota</taxon>
        <taxon>Sar</taxon>
        <taxon>Stramenopiles</taxon>
        <taxon>Ochrophyta</taxon>
        <taxon>Bacillariophyta</taxon>
        <taxon>Coscinodiscophyceae</taxon>
        <taxon>Thalassiosirophycidae</taxon>
        <taxon>Thalassiosirales</taxon>
        <taxon>Thalassiosiraceae</taxon>
        <taxon>Thalassiosira</taxon>
    </lineage>
</organism>
<accession>A0A8K1YH70</accession>
<keyword evidence="1" id="KW-0472">Membrane</keyword>
<name>A0A8K1YH70_9STRA</name>
<keyword evidence="1" id="KW-0812">Transmembrane</keyword>